<dbReference type="EMBL" id="RQJP01000003">
    <property type="protein sequence ID" value="RRB13909.1"/>
    <property type="molecule type" value="Genomic_DNA"/>
</dbReference>
<keyword evidence="2" id="KW-0503">Monooxygenase</keyword>
<dbReference type="PANTHER" id="PTHR46865">
    <property type="entry name" value="OXIDOREDUCTASE-RELATED"/>
    <property type="match status" value="1"/>
</dbReference>
<evidence type="ECO:0000313" key="3">
    <source>
        <dbReference type="Proteomes" id="UP000274271"/>
    </source>
</evidence>
<dbReference type="InterPro" id="IPR036188">
    <property type="entry name" value="FAD/NAD-bd_sf"/>
</dbReference>
<gene>
    <name evidence="2" type="ORF">EHT87_16780</name>
</gene>
<dbReference type="SUPFAM" id="SSF51905">
    <property type="entry name" value="FAD/NAD(P)-binding domain"/>
    <property type="match status" value="1"/>
</dbReference>
<dbReference type="PANTHER" id="PTHR46865:SF2">
    <property type="entry name" value="MONOOXYGENASE"/>
    <property type="match status" value="1"/>
</dbReference>
<evidence type="ECO:0000259" key="1">
    <source>
        <dbReference type="Pfam" id="PF01494"/>
    </source>
</evidence>
<keyword evidence="2" id="KW-0560">Oxidoreductase</keyword>
<dbReference type="Proteomes" id="UP000274271">
    <property type="component" value="Unassembled WGS sequence"/>
</dbReference>
<comment type="caution">
    <text evidence="2">The sequence shown here is derived from an EMBL/GenBank/DDBJ whole genome shotgun (WGS) entry which is preliminary data.</text>
</comment>
<dbReference type="AlphaFoldDB" id="A0A3P1CKX9"/>
<organism evidence="2 3">
    <name type="scientific">Larkinella knui</name>
    <dbReference type="NCBI Taxonomy" id="2025310"/>
    <lineage>
        <taxon>Bacteria</taxon>
        <taxon>Pseudomonadati</taxon>
        <taxon>Bacteroidota</taxon>
        <taxon>Cytophagia</taxon>
        <taxon>Cytophagales</taxon>
        <taxon>Spirosomataceae</taxon>
        <taxon>Larkinella</taxon>
    </lineage>
</organism>
<dbReference type="Gene3D" id="3.50.50.60">
    <property type="entry name" value="FAD/NAD(P)-binding domain"/>
    <property type="match status" value="1"/>
</dbReference>
<dbReference type="PRINTS" id="PR00420">
    <property type="entry name" value="RNGMNOXGNASE"/>
</dbReference>
<protein>
    <submittedName>
        <fullName evidence="2">FAD-binding monooxygenase</fullName>
    </submittedName>
</protein>
<dbReference type="RefSeq" id="WP_124907806.1">
    <property type="nucleotide sequence ID" value="NZ_RQJP01000003.1"/>
</dbReference>
<dbReference type="InterPro" id="IPR051704">
    <property type="entry name" value="FAD_aromatic-hydroxylase"/>
</dbReference>
<evidence type="ECO:0000313" key="2">
    <source>
        <dbReference type="EMBL" id="RRB13909.1"/>
    </source>
</evidence>
<sequence>MKTTKQTILLSGASIAGLTMAYWMSRYGYEVTVVEIGAEPRRGGSPIDVRGEALDCASRMGILDAIKEAKLPTEGLKFMNAQNEVQGIMLVEEIGAIRPGDDIEIRRDDLVDILYKNVRDGITYKFNNRITALDQDAEKVTATFKDGTTGTYDFVIGADGIHSGVRKLVFGQEDQFTHFLNYYFSVFAVDGRLGEKNYAHMYNTPNTMATVYFYNTDSADAVLAFRSSHKITYNRYDIQEQKQLVSDAFEGIGWKVPQLIEELKQADNFYLDQGCQIKMPTWTKGRVALIGDAGYAPAFPTGMGSTLAIQGATVLADAMAQNEDYNRAFKLYHETFRPVVETLQATVYDGMSFILPETQEKIDERNKSGRETN</sequence>
<dbReference type="Gene3D" id="3.30.9.10">
    <property type="entry name" value="D-Amino Acid Oxidase, subunit A, domain 2"/>
    <property type="match status" value="1"/>
</dbReference>
<reference evidence="2 3" key="1">
    <citation type="submission" date="2018-11" db="EMBL/GenBank/DDBJ databases">
        <authorList>
            <person name="Zhou Z."/>
            <person name="Wang G."/>
        </authorList>
    </citation>
    <scope>NUCLEOTIDE SEQUENCE [LARGE SCALE GENOMIC DNA]</scope>
    <source>
        <strain evidence="2 3">KCTC42998</strain>
    </source>
</reference>
<dbReference type="OrthoDB" id="9766816at2"/>
<name>A0A3P1CKX9_9BACT</name>
<accession>A0A3P1CKX9</accession>
<dbReference type="GO" id="GO:0071949">
    <property type="term" value="F:FAD binding"/>
    <property type="evidence" value="ECO:0007669"/>
    <property type="project" value="InterPro"/>
</dbReference>
<dbReference type="InterPro" id="IPR002938">
    <property type="entry name" value="FAD-bd"/>
</dbReference>
<feature type="domain" description="FAD-binding" evidence="1">
    <location>
        <begin position="9"/>
        <end position="341"/>
    </location>
</feature>
<dbReference type="Pfam" id="PF01494">
    <property type="entry name" value="FAD_binding_3"/>
    <property type="match status" value="1"/>
</dbReference>
<dbReference type="GO" id="GO:0004497">
    <property type="term" value="F:monooxygenase activity"/>
    <property type="evidence" value="ECO:0007669"/>
    <property type="project" value="UniProtKB-KW"/>
</dbReference>
<keyword evidence="3" id="KW-1185">Reference proteome</keyword>
<proteinExistence type="predicted"/>